<name>A0A7W6RTG1_9HYPH</name>
<dbReference type="AlphaFoldDB" id="A0A7W6RTG1"/>
<dbReference type="EMBL" id="JACIGM010000014">
    <property type="protein sequence ID" value="MBB4277771.1"/>
    <property type="molecule type" value="Genomic_DNA"/>
</dbReference>
<accession>A0A7W6RTG1</accession>
<proteinExistence type="predicted"/>
<organism evidence="1 2">
    <name type="scientific">Rhizobium mongolense</name>
    <dbReference type="NCBI Taxonomy" id="57676"/>
    <lineage>
        <taxon>Bacteria</taxon>
        <taxon>Pseudomonadati</taxon>
        <taxon>Pseudomonadota</taxon>
        <taxon>Alphaproteobacteria</taxon>
        <taxon>Hyphomicrobiales</taxon>
        <taxon>Rhizobiaceae</taxon>
        <taxon>Rhizobium/Agrobacterium group</taxon>
        <taxon>Rhizobium</taxon>
    </lineage>
</organism>
<reference evidence="1 2" key="1">
    <citation type="submission" date="2020-08" db="EMBL/GenBank/DDBJ databases">
        <title>Genomic Encyclopedia of Type Strains, Phase IV (KMG-V): Genome sequencing to study the core and pangenomes of soil and plant-associated prokaryotes.</title>
        <authorList>
            <person name="Whitman W."/>
        </authorList>
    </citation>
    <scope>NUCLEOTIDE SEQUENCE [LARGE SCALE GENOMIC DNA]</scope>
    <source>
        <strain evidence="1 2">SEMIA 402</strain>
    </source>
</reference>
<sequence length="42" mass="4763">MARLAPRALFFKDVEAWEYRSATRVAGFRGAFRARSAFPATI</sequence>
<evidence type="ECO:0000313" key="2">
    <source>
        <dbReference type="Proteomes" id="UP000533641"/>
    </source>
</evidence>
<comment type="caution">
    <text evidence="1">The sequence shown here is derived from an EMBL/GenBank/DDBJ whole genome shotgun (WGS) entry which is preliminary data.</text>
</comment>
<evidence type="ECO:0000313" key="1">
    <source>
        <dbReference type="EMBL" id="MBB4277771.1"/>
    </source>
</evidence>
<dbReference type="Proteomes" id="UP000533641">
    <property type="component" value="Unassembled WGS sequence"/>
</dbReference>
<dbReference type="RefSeq" id="WP_281421255.1">
    <property type="nucleotide sequence ID" value="NZ_JACIGM010000014.1"/>
</dbReference>
<gene>
    <name evidence="1" type="ORF">GGE12_005580</name>
</gene>
<protein>
    <submittedName>
        <fullName evidence="1">Uncharacterized protein</fullName>
    </submittedName>
</protein>